<dbReference type="Proteomes" id="UP001066276">
    <property type="component" value="Chromosome 6"/>
</dbReference>
<dbReference type="AlphaFoldDB" id="A0AAV7Q8C9"/>
<evidence type="ECO:0000313" key="3">
    <source>
        <dbReference type="Proteomes" id="UP001066276"/>
    </source>
</evidence>
<name>A0AAV7Q8C9_PLEWA</name>
<feature type="region of interest" description="Disordered" evidence="1">
    <location>
        <begin position="1"/>
        <end position="30"/>
    </location>
</feature>
<feature type="compositionally biased region" description="Basic and acidic residues" evidence="1">
    <location>
        <begin position="1"/>
        <end position="15"/>
    </location>
</feature>
<organism evidence="2 3">
    <name type="scientific">Pleurodeles waltl</name>
    <name type="common">Iberian ribbed newt</name>
    <dbReference type="NCBI Taxonomy" id="8319"/>
    <lineage>
        <taxon>Eukaryota</taxon>
        <taxon>Metazoa</taxon>
        <taxon>Chordata</taxon>
        <taxon>Craniata</taxon>
        <taxon>Vertebrata</taxon>
        <taxon>Euteleostomi</taxon>
        <taxon>Amphibia</taxon>
        <taxon>Batrachia</taxon>
        <taxon>Caudata</taxon>
        <taxon>Salamandroidea</taxon>
        <taxon>Salamandridae</taxon>
        <taxon>Pleurodelinae</taxon>
        <taxon>Pleurodeles</taxon>
    </lineage>
</organism>
<proteinExistence type="predicted"/>
<accession>A0AAV7Q8C9</accession>
<reference evidence="2" key="1">
    <citation type="journal article" date="2022" name="bioRxiv">
        <title>Sequencing and chromosome-scale assembly of the giantPleurodeles waltlgenome.</title>
        <authorList>
            <person name="Brown T."/>
            <person name="Elewa A."/>
            <person name="Iarovenko S."/>
            <person name="Subramanian E."/>
            <person name="Araus A.J."/>
            <person name="Petzold A."/>
            <person name="Susuki M."/>
            <person name="Suzuki K.-i.T."/>
            <person name="Hayashi T."/>
            <person name="Toyoda A."/>
            <person name="Oliveira C."/>
            <person name="Osipova E."/>
            <person name="Leigh N.D."/>
            <person name="Simon A."/>
            <person name="Yun M.H."/>
        </authorList>
    </citation>
    <scope>NUCLEOTIDE SEQUENCE</scope>
    <source>
        <strain evidence="2">20211129_DDA</strain>
        <tissue evidence="2">Liver</tissue>
    </source>
</reference>
<gene>
    <name evidence="2" type="ORF">NDU88_002929</name>
</gene>
<evidence type="ECO:0000313" key="2">
    <source>
        <dbReference type="EMBL" id="KAJ1136514.1"/>
    </source>
</evidence>
<dbReference type="EMBL" id="JANPWB010000010">
    <property type="protein sequence ID" value="KAJ1136514.1"/>
    <property type="molecule type" value="Genomic_DNA"/>
</dbReference>
<protein>
    <submittedName>
        <fullName evidence="2">Uncharacterized protein</fullName>
    </submittedName>
</protein>
<feature type="compositionally biased region" description="Polar residues" evidence="1">
    <location>
        <begin position="18"/>
        <end position="30"/>
    </location>
</feature>
<evidence type="ECO:0000256" key="1">
    <source>
        <dbReference type="SAM" id="MobiDB-lite"/>
    </source>
</evidence>
<sequence>MGRETAGRLRGKKEGTSFLCSSPGQPAPSSLMFQHRRQTLIRSDASNISPKLANMRLGVPPGDVTRSEFEKELSACRPYV</sequence>
<comment type="caution">
    <text evidence="2">The sequence shown here is derived from an EMBL/GenBank/DDBJ whole genome shotgun (WGS) entry which is preliminary data.</text>
</comment>
<keyword evidence="3" id="KW-1185">Reference proteome</keyword>